<evidence type="ECO:0000313" key="4">
    <source>
        <dbReference type="Proteomes" id="UP000004310"/>
    </source>
</evidence>
<dbReference type="EMBL" id="AATP01000002">
    <property type="protein sequence ID" value="EAU41571.1"/>
    <property type="molecule type" value="Genomic_DNA"/>
</dbReference>
<dbReference type="PANTHER" id="PTHR33606">
    <property type="entry name" value="PROTEIN YCII"/>
    <property type="match status" value="1"/>
</dbReference>
<dbReference type="STRING" id="217511.GCA_001463845_02337"/>
<keyword evidence="4" id="KW-1185">Reference proteome</keyword>
<organism evidence="3 4">
    <name type="scientific">Fulvimarina pelagi HTCC2506</name>
    <dbReference type="NCBI Taxonomy" id="314231"/>
    <lineage>
        <taxon>Bacteria</taxon>
        <taxon>Pseudomonadati</taxon>
        <taxon>Pseudomonadota</taxon>
        <taxon>Alphaproteobacteria</taxon>
        <taxon>Hyphomicrobiales</taxon>
        <taxon>Aurantimonadaceae</taxon>
        <taxon>Fulvimarina</taxon>
    </lineage>
</organism>
<proteinExistence type="inferred from homology"/>
<evidence type="ECO:0000256" key="1">
    <source>
        <dbReference type="ARBA" id="ARBA00007689"/>
    </source>
</evidence>
<dbReference type="InterPro" id="IPR005545">
    <property type="entry name" value="YCII"/>
</dbReference>
<feature type="domain" description="YCII-related" evidence="2">
    <location>
        <begin position="1"/>
        <end position="87"/>
    </location>
</feature>
<dbReference type="RefSeq" id="WP_007067946.1">
    <property type="nucleotide sequence ID" value="NZ_DS022272.1"/>
</dbReference>
<name>Q0G4B0_9HYPH</name>
<dbReference type="SUPFAM" id="SSF54909">
    <property type="entry name" value="Dimeric alpha+beta barrel"/>
    <property type="match status" value="1"/>
</dbReference>
<accession>Q0G4B0</accession>
<dbReference type="AlphaFoldDB" id="Q0G4B0"/>
<gene>
    <name evidence="3" type="ORF">FP2506_14099</name>
</gene>
<evidence type="ECO:0000313" key="3">
    <source>
        <dbReference type="EMBL" id="EAU41571.1"/>
    </source>
</evidence>
<sequence length="96" mass="10358">MQFAIICEDKPNSVELRQSTRPEHVDYLNGLGKTLVFAGPFLDESGNPCGSLVVIEAADQAEAEAIAGRDPYGHAGLFESVTVRPFRLAFNTTTST</sequence>
<dbReference type="HOGENOM" id="CLU_110355_3_1_5"/>
<dbReference type="InterPro" id="IPR011008">
    <property type="entry name" value="Dimeric_a/b-barrel"/>
</dbReference>
<dbReference type="InterPro" id="IPR051807">
    <property type="entry name" value="Sec-metab_biosynth-assoc"/>
</dbReference>
<dbReference type="Pfam" id="PF03795">
    <property type="entry name" value="YCII"/>
    <property type="match status" value="1"/>
</dbReference>
<dbReference type="eggNOG" id="COG2350">
    <property type="taxonomic scope" value="Bacteria"/>
</dbReference>
<dbReference type="Proteomes" id="UP000004310">
    <property type="component" value="Unassembled WGS sequence"/>
</dbReference>
<dbReference type="Gene3D" id="3.30.70.1060">
    <property type="entry name" value="Dimeric alpha+beta barrel"/>
    <property type="match status" value="1"/>
</dbReference>
<reference evidence="3 4" key="1">
    <citation type="journal article" date="2010" name="J. Bacteriol.">
        <title>Genome sequence of Fulvimarina pelagi HTCC2506T, a Mn(II)-oxidizing alphaproteobacterium possessing an aerobic anoxygenic photosynthetic gene cluster and Xanthorhodopsin.</title>
        <authorList>
            <person name="Kang I."/>
            <person name="Oh H.M."/>
            <person name="Lim S.I."/>
            <person name="Ferriera S."/>
            <person name="Giovannoni S.J."/>
            <person name="Cho J.C."/>
        </authorList>
    </citation>
    <scope>NUCLEOTIDE SEQUENCE [LARGE SCALE GENOMIC DNA]</scope>
    <source>
        <strain evidence="3 4">HTCC2506</strain>
    </source>
</reference>
<comment type="similarity">
    <text evidence="1">Belongs to the YciI family.</text>
</comment>
<dbReference type="PANTHER" id="PTHR33606:SF3">
    <property type="entry name" value="PROTEIN YCII"/>
    <property type="match status" value="1"/>
</dbReference>
<comment type="caution">
    <text evidence="3">The sequence shown here is derived from an EMBL/GenBank/DDBJ whole genome shotgun (WGS) entry which is preliminary data.</text>
</comment>
<evidence type="ECO:0000259" key="2">
    <source>
        <dbReference type="Pfam" id="PF03795"/>
    </source>
</evidence>
<protein>
    <submittedName>
        <fullName evidence="3">YCII-related domain</fullName>
    </submittedName>
</protein>